<feature type="compositionally biased region" description="Basic and acidic residues" evidence="1">
    <location>
        <begin position="147"/>
        <end position="157"/>
    </location>
</feature>
<evidence type="ECO:0000313" key="3">
    <source>
        <dbReference type="EnsemblMetazoa" id="XP_030841065"/>
    </source>
</evidence>
<evidence type="ECO:0000259" key="2">
    <source>
        <dbReference type="Pfam" id="PF10545"/>
    </source>
</evidence>
<sequence length="361" mass="40405">MASSSSSDNDGTENTEHEEKTKRTKRARTSKRDVPEYKWTEDAVQLIADFVKENSALYDKTQKDYMNVATKGRMWVNGGKLLDPPATGDQCKKLYENKRTRLGKILNKEKKSGSGQTNRTTRDDEIVNTWGFLKQHIVRGKTTASDTFDREGEVHEREDDEVSVMSVSEDMDNETLIPLKDRVPKSARSEASGTSGSRTPASRSSTVLQNNLDDALRQVLSRADNLGQTAALTGQKKIVHDFACLLEGHMQKIPEQSWHSFQIECLQLVHNFKQPTRPTQPCQQQPSSWQSNQWPINSHWSNFNQWSPASPSFNNVGMPAAPSAVPVPIPTSSQQSTASTPPSRRSNEMVSSVLEELGEEK</sequence>
<dbReference type="Pfam" id="PF10545">
    <property type="entry name" value="MADF_DNA_bdg"/>
    <property type="match status" value="1"/>
</dbReference>
<dbReference type="OrthoDB" id="10067696at2759"/>
<dbReference type="EnsemblMetazoa" id="XM_030985205">
    <property type="protein sequence ID" value="XP_030841065"/>
    <property type="gene ID" value="LOC115923835"/>
</dbReference>
<feature type="compositionally biased region" description="Basic and acidic residues" evidence="1">
    <location>
        <begin position="179"/>
        <end position="188"/>
    </location>
</feature>
<evidence type="ECO:0000256" key="1">
    <source>
        <dbReference type="SAM" id="MobiDB-lite"/>
    </source>
</evidence>
<dbReference type="InParanoid" id="A0A7M7NSQ0"/>
<dbReference type="InterPro" id="IPR006578">
    <property type="entry name" value="MADF-dom"/>
</dbReference>
<dbReference type="AlphaFoldDB" id="A0A7M7NSQ0"/>
<feature type="compositionally biased region" description="Polar residues" evidence="1">
    <location>
        <begin position="189"/>
        <end position="206"/>
    </location>
</feature>
<dbReference type="OMA" id="EEHREEW"/>
<feature type="region of interest" description="Disordered" evidence="1">
    <location>
        <begin position="143"/>
        <end position="206"/>
    </location>
</feature>
<feature type="region of interest" description="Disordered" evidence="1">
    <location>
        <begin position="1"/>
        <end position="33"/>
    </location>
</feature>
<protein>
    <recommendedName>
        <fullName evidence="2">MADF domain-containing protein</fullName>
    </recommendedName>
</protein>
<dbReference type="RefSeq" id="XP_030841065.1">
    <property type="nucleotide sequence ID" value="XM_030985205.1"/>
</dbReference>
<reference evidence="3" key="2">
    <citation type="submission" date="2021-01" db="UniProtKB">
        <authorList>
            <consortium name="EnsemblMetazoa"/>
        </authorList>
    </citation>
    <scope>IDENTIFICATION</scope>
</reference>
<dbReference type="GeneID" id="115923835"/>
<feature type="compositionally biased region" description="Low complexity" evidence="1">
    <location>
        <begin position="319"/>
        <end position="343"/>
    </location>
</feature>
<dbReference type="KEGG" id="spu:115923835"/>
<keyword evidence="4" id="KW-1185">Reference proteome</keyword>
<feature type="region of interest" description="Disordered" evidence="1">
    <location>
        <begin position="314"/>
        <end position="361"/>
    </location>
</feature>
<proteinExistence type="predicted"/>
<evidence type="ECO:0000313" key="4">
    <source>
        <dbReference type="Proteomes" id="UP000007110"/>
    </source>
</evidence>
<dbReference type="Proteomes" id="UP000007110">
    <property type="component" value="Unassembled WGS sequence"/>
</dbReference>
<accession>A0A7M7NSQ0</accession>
<organism evidence="3 4">
    <name type="scientific">Strongylocentrotus purpuratus</name>
    <name type="common">Purple sea urchin</name>
    <dbReference type="NCBI Taxonomy" id="7668"/>
    <lineage>
        <taxon>Eukaryota</taxon>
        <taxon>Metazoa</taxon>
        <taxon>Echinodermata</taxon>
        <taxon>Eleutherozoa</taxon>
        <taxon>Echinozoa</taxon>
        <taxon>Echinoidea</taxon>
        <taxon>Euechinoidea</taxon>
        <taxon>Echinacea</taxon>
        <taxon>Camarodonta</taxon>
        <taxon>Echinidea</taxon>
        <taxon>Strongylocentrotidae</taxon>
        <taxon>Strongylocentrotus</taxon>
    </lineage>
</organism>
<name>A0A7M7NSQ0_STRPU</name>
<feature type="domain" description="MADF" evidence="2">
    <location>
        <begin position="49"/>
        <end position="116"/>
    </location>
</feature>
<reference evidence="4" key="1">
    <citation type="submission" date="2015-02" db="EMBL/GenBank/DDBJ databases">
        <title>Genome sequencing for Strongylocentrotus purpuratus.</title>
        <authorList>
            <person name="Murali S."/>
            <person name="Liu Y."/>
            <person name="Vee V."/>
            <person name="English A."/>
            <person name="Wang M."/>
            <person name="Skinner E."/>
            <person name="Han Y."/>
            <person name="Muzny D.M."/>
            <person name="Worley K.C."/>
            <person name="Gibbs R.A."/>
        </authorList>
    </citation>
    <scope>NUCLEOTIDE SEQUENCE</scope>
</reference>